<dbReference type="Proteomes" id="UP001549143">
    <property type="component" value="Unassembled WGS sequence"/>
</dbReference>
<accession>A0ABV2KMS3</accession>
<sequence length="537" mass="55592">MRFGPVPLAQAEGAVLAYSIAVGGKRFRKAHVLTAEDVEAFRAGGVAEVIVAVMEAGDVEENEAATRIAAALGFDGAVAKPAATGRVNIFARHDGLFTVDKALIDAINAVDPDATIATLASHVQVSTGQMVATVKIIPFAMRSEALDAIIRLTTSRMAFAVHAFRPHRVGVIQTVLPGVKSSVLDKTVRVTEDRLLRSGSSVSEEVRIPHEARAVAEAIGSLADRSDIVLVFGASAMSDPEDDVIPAAIRASGGTVLRSGMPVDPGNLFVLGERAGKPVLGAPGCARSPRLNGFDWILDRICAGLEVTSGDVAAMGVGGLLMEIPSRPQPREPMPVPPHPQVQAVVLAAGQSSRMRGSNKLLALFDGERLIRRAALRVLASKAAGVTLVTGHQSVLVEEALQGLELVLVHNPDFANGLSTSLKAGIAAAPASADGALIMLGDMPGITSGDIDRLIDVFRASGGASIVRAVCNGKRGNPVILPRSLFAAVGKLHGDTGARHLIESANVGVIDVDIGPGATIDVDTPEALENARGMSSP</sequence>
<dbReference type="SUPFAM" id="SSF53448">
    <property type="entry name" value="Nucleotide-diphospho-sugar transferases"/>
    <property type="match status" value="1"/>
</dbReference>
<dbReference type="GO" id="GO:0061602">
    <property type="term" value="F:molybdenum cofactor cytidylyltransferase activity"/>
    <property type="evidence" value="ECO:0007669"/>
    <property type="project" value="UniProtKB-EC"/>
</dbReference>
<keyword evidence="1" id="KW-0460">Magnesium</keyword>
<dbReference type="CDD" id="cd04182">
    <property type="entry name" value="GT_2_like_f"/>
    <property type="match status" value="1"/>
</dbReference>
<dbReference type="EMBL" id="JBEPMN010000007">
    <property type="protein sequence ID" value="MET3661885.1"/>
    <property type="molecule type" value="Genomic_DNA"/>
</dbReference>
<evidence type="ECO:0000256" key="1">
    <source>
        <dbReference type="ARBA" id="ARBA00022842"/>
    </source>
</evidence>
<dbReference type="InterPro" id="IPR036425">
    <property type="entry name" value="MoaB/Mog-like_dom_sf"/>
</dbReference>
<dbReference type="PANTHER" id="PTHR43777">
    <property type="entry name" value="MOLYBDENUM COFACTOR CYTIDYLYLTRANSFERASE"/>
    <property type="match status" value="1"/>
</dbReference>
<dbReference type="InterPro" id="IPR029044">
    <property type="entry name" value="Nucleotide-diphossugar_trans"/>
</dbReference>
<keyword evidence="4" id="KW-1185">Reference proteome</keyword>
<keyword evidence="3" id="KW-0808">Transferase</keyword>
<dbReference type="Pfam" id="PF12804">
    <property type="entry name" value="NTP_transf_3"/>
    <property type="match status" value="1"/>
</dbReference>
<dbReference type="Gene3D" id="3.40.980.10">
    <property type="entry name" value="MoaB/Mog-like domain"/>
    <property type="match status" value="1"/>
</dbReference>
<dbReference type="InterPro" id="IPR025877">
    <property type="entry name" value="MobA-like_NTP_Trfase"/>
</dbReference>
<evidence type="ECO:0000313" key="3">
    <source>
        <dbReference type="EMBL" id="MET3661885.1"/>
    </source>
</evidence>
<feature type="domain" description="MobA-like NTP transferase" evidence="2">
    <location>
        <begin position="344"/>
        <end position="504"/>
    </location>
</feature>
<comment type="caution">
    <text evidence="3">The sequence shown here is derived from an EMBL/GenBank/DDBJ whole genome shotgun (WGS) entry which is preliminary data.</text>
</comment>
<reference evidence="3 4" key="1">
    <citation type="submission" date="2024-06" db="EMBL/GenBank/DDBJ databases">
        <title>Genomic Encyclopedia of Type Strains, Phase IV (KMG-IV): sequencing the most valuable type-strain genomes for metagenomic binning, comparative biology and taxonomic classification.</title>
        <authorList>
            <person name="Goeker M."/>
        </authorList>
    </citation>
    <scope>NUCLEOTIDE SEQUENCE [LARGE SCALE GENOMIC DNA]</scope>
    <source>
        <strain evidence="3 4">DSM 19730</strain>
    </source>
</reference>
<keyword evidence="3" id="KW-0548">Nucleotidyltransferase</keyword>
<name>A0ABV2KMS3_9HYPH</name>
<dbReference type="Gene3D" id="3.90.550.10">
    <property type="entry name" value="Spore Coat Polysaccharide Biosynthesis Protein SpsA, Chain A"/>
    <property type="match status" value="1"/>
</dbReference>
<evidence type="ECO:0000259" key="2">
    <source>
        <dbReference type="Pfam" id="PF12804"/>
    </source>
</evidence>
<organism evidence="3 4">
    <name type="scientific">Aquamicrobium ahrensii</name>
    <dbReference type="NCBI Taxonomy" id="469551"/>
    <lineage>
        <taxon>Bacteria</taxon>
        <taxon>Pseudomonadati</taxon>
        <taxon>Pseudomonadota</taxon>
        <taxon>Alphaproteobacteria</taxon>
        <taxon>Hyphomicrobiales</taxon>
        <taxon>Phyllobacteriaceae</taxon>
        <taxon>Aquamicrobium</taxon>
    </lineage>
</organism>
<dbReference type="SUPFAM" id="SSF53218">
    <property type="entry name" value="Molybdenum cofactor biosynthesis proteins"/>
    <property type="match status" value="1"/>
</dbReference>
<dbReference type="InterPro" id="IPR012184">
    <property type="entry name" value="Bifunc_Mopterin-bd"/>
</dbReference>
<proteinExistence type="predicted"/>
<dbReference type="PIRSF" id="PIRSF036626">
    <property type="entry name" value="MPTBd_MobAlike"/>
    <property type="match status" value="1"/>
</dbReference>
<dbReference type="RefSeq" id="WP_354151757.1">
    <property type="nucleotide sequence ID" value="NZ_JBEPMN010000007.1"/>
</dbReference>
<dbReference type="EC" id="2.7.7.76" evidence="3"/>
<dbReference type="PANTHER" id="PTHR43777:SF1">
    <property type="entry name" value="MOLYBDENUM COFACTOR CYTIDYLYLTRANSFERASE"/>
    <property type="match status" value="1"/>
</dbReference>
<evidence type="ECO:0000313" key="4">
    <source>
        <dbReference type="Proteomes" id="UP001549143"/>
    </source>
</evidence>
<protein>
    <submittedName>
        <fullName evidence="3">Molybdenum cofactor cytidylyltransferase</fullName>
        <ecNumber evidence="3">2.7.7.76</ecNumber>
    </submittedName>
</protein>
<dbReference type="CDD" id="cd03522">
    <property type="entry name" value="MoeA_like"/>
    <property type="match status" value="1"/>
</dbReference>
<gene>
    <name evidence="3" type="ORF">ABID44_002216</name>
</gene>